<keyword evidence="1" id="KW-0853">WD repeat</keyword>
<dbReference type="GO" id="GO:0005524">
    <property type="term" value="F:ATP binding"/>
    <property type="evidence" value="ECO:0007669"/>
    <property type="project" value="InterPro"/>
</dbReference>
<feature type="region of interest" description="Disordered" evidence="2">
    <location>
        <begin position="554"/>
        <end position="575"/>
    </location>
</feature>
<feature type="compositionally biased region" description="Low complexity" evidence="2">
    <location>
        <begin position="785"/>
        <end position="827"/>
    </location>
</feature>
<dbReference type="PROSITE" id="PS50011">
    <property type="entry name" value="PROTEIN_KINASE_DOM"/>
    <property type="match status" value="1"/>
</dbReference>
<feature type="region of interest" description="Disordered" evidence="2">
    <location>
        <begin position="679"/>
        <end position="840"/>
    </location>
</feature>
<dbReference type="InterPro" id="IPR049052">
    <property type="entry name" value="nSTAND1"/>
</dbReference>
<dbReference type="Pfam" id="PF20703">
    <property type="entry name" value="nSTAND1"/>
    <property type="match status" value="1"/>
</dbReference>
<dbReference type="SUPFAM" id="SSF50998">
    <property type="entry name" value="Quinoprotein alcohol dehydrogenase-like"/>
    <property type="match status" value="1"/>
</dbReference>
<evidence type="ECO:0000256" key="1">
    <source>
        <dbReference type="PROSITE-ProRule" id="PRU00221"/>
    </source>
</evidence>
<evidence type="ECO:0000313" key="5">
    <source>
        <dbReference type="Proteomes" id="UP000238312"/>
    </source>
</evidence>
<comment type="caution">
    <text evidence="4">The sequence shown here is derived from an EMBL/GenBank/DDBJ whole genome shotgun (WGS) entry which is preliminary data.</text>
</comment>
<dbReference type="SUPFAM" id="SSF50969">
    <property type="entry name" value="YVTN repeat-like/Quinoprotein amine dehydrogenase"/>
    <property type="match status" value="1"/>
</dbReference>
<dbReference type="Pfam" id="PF00069">
    <property type="entry name" value="Pkinase"/>
    <property type="match status" value="1"/>
</dbReference>
<dbReference type="InterPro" id="IPR000719">
    <property type="entry name" value="Prot_kinase_dom"/>
</dbReference>
<dbReference type="InterPro" id="IPR015943">
    <property type="entry name" value="WD40/YVTN_repeat-like_dom_sf"/>
</dbReference>
<evidence type="ECO:0000313" key="4">
    <source>
        <dbReference type="EMBL" id="PRX58588.1"/>
    </source>
</evidence>
<dbReference type="SUPFAM" id="SSF56112">
    <property type="entry name" value="Protein kinase-like (PK-like)"/>
    <property type="match status" value="1"/>
</dbReference>
<feature type="compositionally biased region" description="Low complexity" evidence="2">
    <location>
        <begin position="724"/>
        <end position="734"/>
    </location>
</feature>
<dbReference type="SMART" id="SM00320">
    <property type="entry name" value="WD40"/>
    <property type="match status" value="6"/>
</dbReference>
<dbReference type="InterPro" id="IPR011009">
    <property type="entry name" value="Kinase-like_dom_sf"/>
</dbReference>
<dbReference type="Proteomes" id="UP000238312">
    <property type="component" value="Unassembled WGS sequence"/>
</dbReference>
<dbReference type="GO" id="GO:0004672">
    <property type="term" value="F:protein kinase activity"/>
    <property type="evidence" value="ECO:0007669"/>
    <property type="project" value="InterPro"/>
</dbReference>
<protein>
    <submittedName>
        <fullName evidence="4">WD40 repeat protein</fullName>
    </submittedName>
</protein>
<dbReference type="Gene3D" id="2.130.10.10">
    <property type="entry name" value="YVTN repeat-like/Quinoprotein amine dehydrogenase"/>
    <property type="match status" value="4"/>
</dbReference>
<dbReference type="InterPro" id="IPR011044">
    <property type="entry name" value="Quino_amine_DH_bsu"/>
</dbReference>
<gene>
    <name evidence="4" type="ORF">B0I32_12248</name>
</gene>
<dbReference type="OrthoDB" id="582179at2"/>
<organism evidence="4 5">
    <name type="scientific">Nonomuraea fuscirosea</name>
    <dbReference type="NCBI Taxonomy" id="1291556"/>
    <lineage>
        <taxon>Bacteria</taxon>
        <taxon>Bacillati</taxon>
        <taxon>Actinomycetota</taxon>
        <taxon>Actinomycetes</taxon>
        <taxon>Streptosporangiales</taxon>
        <taxon>Streptosporangiaceae</taxon>
        <taxon>Nonomuraea</taxon>
    </lineage>
</organism>
<dbReference type="PANTHER" id="PTHR19879">
    <property type="entry name" value="TRANSCRIPTION INITIATION FACTOR TFIID"/>
    <property type="match status" value="1"/>
</dbReference>
<dbReference type="SMART" id="SM00220">
    <property type="entry name" value="S_TKc"/>
    <property type="match status" value="1"/>
</dbReference>
<dbReference type="PROSITE" id="PS50082">
    <property type="entry name" value="WD_REPEATS_2"/>
    <property type="match status" value="1"/>
</dbReference>
<feature type="compositionally biased region" description="Basic and acidic residues" evidence="2">
    <location>
        <begin position="930"/>
        <end position="946"/>
    </location>
</feature>
<keyword evidence="5" id="KW-1185">Reference proteome</keyword>
<reference evidence="4 5" key="1">
    <citation type="submission" date="2018-03" db="EMBL/GenBank/DDBJ databases">
        <title>Genomic Encyclopedia of Type Strains, Phase III (KMG-III): the genomes of soil and plant-associated and newly described type strains.</title>
        <authorList>
            <person name="Whitman W."/>
        </authorList>
    </citation>
    <scope>NUCLEOTIDE SEQUENCE [LARGE SCALE GENOMIC DNA]</scope>
    <source>
        <strain evidence="4 5">CGMCC 4.7104</strain>
    </source>
</reference>
<evidence type="ECO:0000259" key="3">
    <source>
        <dbReference type="PROSITE" id="PS50011"/>
    </source>
</evidence>
<dbReference type="PANTHER" id="PTHR19879:SF9">
    <property type="entry name" value="TRANSCRIPTION INITIATION FACTOR TFIID SUBUNIT 5"/>
    <property type="match status" value="1"/>
</dbReference>
<dbReference type="Gene3D" id="1.10.510.10">
    <property type="entry name" value="Transferase(Phosphotransferase) domain 1"/>
    <property type="match status" value="1"/>
</dbReference>
<feature type="region of interest" description="Disordered" evidence="2">
    <location>
        <begin position="859"/>
        <end position="946"/>
    </location>
</feature>
<feature type="domain" description="Protein kinase" evidence="3">
    <location>
        <begin position="14"/>
        <end position="244"/>
    </location>
</feature>
<dbReference type="InterPro" id="IPR011047">
    <property type="entry name" value="Quinoprotein_ADH-like_sf"/>
</dbReference>
<name>A0A2T0MLS8_9ACTN</name>
<proteinExistence type="predicted"/>
<dbReference type="EMBL" id="PVNG01000022">
    <property type="protein sequence ID" value="PRX58588.1"/>
    <property type="molecule type" value="Genomic_DNA"/>
</dbReference>
<sequence>MRLVPGDPERLGGFWPAARLGAGKRGVVYDAYDDEGRRFAVTVPRGEVGHRFEKVTCRHLAEVVAVGSDGGVPYVVSQFVSGPDLREAVALHGPYCGDELVALAAALASALRALHEAGLTHSGLNPEAVLLAADGPRVIELGLPAGDPAGDTCTYLAPEVLTGQPAGAAADVFAWGAVVLFAATGRDPFQGESLGGIMHRLLTVDPDLSCLPDPLRELVERALSKNRADRPAAAELLIDSEARLRPPETWAPTRSLGEVAEEVYLSLTPRQQEEVPGLLLRLLDGDDPHDEGQVLAPLMEAGLLVRRSVRVPPAETSVGKLVAVSDNRVAAASAALYRAWPRLRGWVADERDGMPSHRRIREAARTWSEHRRDRSHLFRGHELDSALGWAATKRRHLRLNQLERDFINDSVTLSKQRRKLMVPALATVAAVLAVAVTMSVVSVHGQDDLRGRLIEADARAVAARAETMRGSDPRTAMRLSVAAWRLAPVFEARAALQASLVQPELGVFTDPGADARARYLLRGDELVRWDADAVTVWDVAGGRRTATYELPAGSTALSDDGRHAEGAGGRPIDVTTGQAPAGDAVYAISRAGRTVVYRGGRVLFDVSDKKVALSPDGSRAAVSGLTGRVELWDLVPRRVRTGVVAVEPLTGVDAGAPALAFSPDGGTLAVAGRDGVTLVEDERTRTARSAPAQPLKARTPSPTGALGGEAGHPGALAAPPTGDPAAQTAPSAPLAAPPTGPLGAQPAPSGPLAAPPTGRLGAQAPPSGPLGAQSPPSGSFAAQLSPTGPAARPSARAAAPTGPLERRTAQPSATAAAPALPLQGQAGWPSTLAAPPAGVLGAQAAPSGGLAAQGAVPGPGLRALPAPPPPSALKAVTPSPVPKRDAGAESAVPKVDAGAQSAIPGPDAGAAAQEPDGGASAASPEPDAEVGARERDPDEGPAKERGWGVEIVDGLETPPGALAGPLVFSPDGRLLALPGDGEVRVWNVAERRLAGAYPLKDPSHGLAFSRDGRTLRYLSGTGSVVSLDVSGLPMPAQDGHVAAFSGNGRVAAKEVGDTIELTDTEARRTLGRIAAAGDLAFDASGRLLAVAGDPVTVWEVTGGRQVAAINAGGDVPAVALSPDGGTLATARGSILETWDVRRGRRIKTYESAGDLALAFSPDGRTLAAGDSLLDLPTGRITPLSLAAEAGGGAAATALAFSPGGDRLAFGLEGGSVLLWDVRERRPLGTIEAGTTPVDELRFSPKGDLLAIDGSRTSLWDTKTLREVGQVGSWAAGLAFSQDGRRLRGVALDGTVHEIAVDPALTASEVCTRAGGALSRQEWARLIPETGYQDVC</sequence>
<feature type="repeat" description="WD" evidence="1">
    <location>
        <begin position="1188"/>
        <end position="1229"/>
    </location>
</feature>
<accession>A0A2T0MLS8</accession>
<dbReference type="InterPro" id="IPR001680">
    <property type="entry name" value="WD40_rpt"/>
</dbReference>
<feature type="compositionally biased region" description="Polar residues" evidence="2">
    <location>
        <begin position="774"/>
        <end position="784"/>
    </location>
</feature>
<evidence type="ECO:0000256" key="2">
    <source>
        <dbReference type="SAM" id="MobiDB-lite"/>
    </source>
</evidence>